<gene>
    <name evidence="1" type="ORF">ENS41_06010</name>
</gene>
<evidence type="ECO:0000313" key="1">
    <source>
        <dbReference type="EMBL" id="HGK28493.1"/>
    </source>
</evidence>
<organism evidence="1">
    <name type="scientific">candidate division WOR-3 bacterium</name>
    <dbReference type="NCBI Taxonomy" id="2052148"/>
    <lineage>
        <taxon>Bacteria</taxon>
        <taxon>Bacteria division WOR-3</taxon>
    </lineage>
</organism>
<dbReference type="InterPro" id="IPR011043">
    <property type="entry name" value="Gal_Oxase/kelch_b-propeller"/>
</dbReference>
<protein>
    <submittedName>
        <fullName evidence="1">Uncharacterized protein</fullName>
    </submittedName>
</protein>
<sequence length="238" mass="26184">MPGSAPGPVAAPPIVWRGQEEMQHKRKRSSSARHILALLIAVPLTAFAGWERLADIRDNPCDDGSAMCYGEHNGTPYVWLLQGWDNTASAGDFDRYNINTNAWEHMQNLDLNGNMGEGGAIAFVPDPYSYPSSGWMFYLWGDDRPNFTVYHPGQNQWYPAEPMLENVKAGGCLCYGGIHALNGRACAFLYAFSGYEDGSAAKFYRHTFDVVPCDGPMTGTWERLANDHWPVGSGAGIA</sequence>
<comment type="caution">
    <text evidence="1">The sequence shown here is derived from an EMBL/GenBank/DDBJ whole genome shotgun (WGS) entry which is preliminary data.</text>
</comment>
<dbReference type="SUPFAM" id="SSF50965">
    <property type="entry name" value="Galactose oxidase, central domain"/>
    <property type="match status" value="1"/>
</dbReference>
<dbReference type="EMBL" id="DSUT01000126">
    <property type="protein sequence ID" value="HGK28493.1"/>
    <property type="molecule type" value="Genomic_DNA"/>
</dbReference>
<dbReference type="AlphaFoldDB" id="A0A7C4CBT1"/>
<reference evidence="1" key="1">
    <citation type="journal article" date="2020" name="mSystems">
        <title>Genome- and Community-Level Interaction Insights into Carbon Utilization and Element Cycling Functions of Hydrothermarchaeota in Hydrothermal Sediment.</title>
        <authorList>
            <person name="Zhou Z."/>
            <person name="Liu Y."/>
            <person name="Xu W."/>
            <person name="Pan J."/>
            <person name="Luo Z.H."/>
            <person name="Li M."/>
        </authorList>
    </citation>
    <scope>NUCLEOTIDE SEQUENCE [LARGE SCALE GENOMIC DNA]</scope>
    <source>
        <strain evidence="1">SpSt-488</strain>
    </source>
</reference>
<dbReference type="Gene3D" id="2.120.10.80">
    <property type="entry name" value="Kelch-type beta propeller"/>
    <property type="match status" value="1"/>
</dbReference>
<dbReference type="InterPro" id="IPR015915">
    <property type="entry name" value="Kelch-typ_b-propeller"/>
</dbReference>
<accession>A0A7C4CBT1</accession>
<name>A0A7C4CBT1_UNCW3</name>
<proteinExistence type="predicted"/>